<dbReference type="InterPro" id="IPR010121">
    <property type="entry name" value="Pyruvate_phosphate_dikinase"/>
</dbReference>
<keyword evidence="3" id="KW-1185">Reference proteome</keyword>
<evidence type="ECO:0000313" key="3">
    <source>
        <dbReference type="Proteomes" id="UP001601992"/>
    </source>
</evidence>
<dbReference type="RefSeq" id="WP_387406593.1">
    <property type="nucleotide sequence ID" value="NZ_JBIAQY010000021.1"/>
</dbReference>
<dbReference type="Gene3D" id="3.50.30.10">
    <property type="entry name" value="Phosphohistidine domain"/>
    <property type="match status" value="1"/>
</dbReference>
<name>A0ABW6SF90_9NOCA</name>
<dbReference type="EMBL" id="JBIAQY010000021">
    <property type="protein sequence ID" value="MFF3573816.1"/>
    <property type="molecule type" value="Genomic_DNA"/>
</dbReference>
<protein>
    <submittedName>
        <fullName evidence="2">PEP-utilizing enzyme</fullName>
    </submittedName>
</protein>
<dbReference type="PANTHER" id="PTHR22931">
    <property type="entry name" value="PHOSPHOENOLPYRUVATE DIKINASE-RELATED"/>
    <property type="match status" value="1"/>
</dbReference>
<dbReference type="Pfam" id="PF00391">
    <property type="entry name" value="PEP-utilizers"/>
    <property type="match status" value="1"/>
</dbReference>
<feature type="domain" description="PEP-utilising enzyme mobile" evidence="1">
    <location>
        <begin position="28"/>
        <end position="58"/>
    </location>
</feature>
<dbReference type="InterPro" id="IPR008279">
    <property type="entry name" value="PEP-util_enz_mobile_dom"/>
</dbReference>
<dbReference type="Proteomes" id="UP001601992">
    <property type="component" value="Unassembled WGS sequence"/>
</dbReference>
<sequence length="80" mass="8165">MALGASPGRVFGRAVFNAELAAEGENEDPIVLVRPDTSPDGVAGMRASAGVLTATGGLPELVTLMGWATAFVSLPYMSTQ</sequence>
<reference evidence="2 3" key="1">
    <citation type="submission" date="2024-10" db="EMBL/GenBank/DDBJ databases">
        <title>The Natural Products Discovery Center: Release of the First 8490 Sequenced Strains for Exploring Actinobacteria Biosynthetic Diversity.</title>
        <authorList>
            <person name="Kalkreuter E."/>
            <person name="Kautsar S.A."/>
            <person name="Yang D."/>
            <person name="Bader C.D."/>
            <person name="Teijaro C.N."/>
            <person name="Fluegel L."/>
            <person name="Davis C.M."/>
            <person name="Simpson J.R."/>
            <person name="Lauterbach L."/>
            <person name="Steele A.D."/>
            <person name="Gui C."/>
            <person name="Meng S."/>
            <person name="Li G."/>
            <person name="Viehrig K."/>
            <person name="Ye F."/>
            <person name="Su P."/>
            <person name="Kiefer A.F."/>
            <person name="Nichols A."/>
            <person name="Cepeda A.J."/>
            <person name="Yan W."/>
            <person name="Fan B."/>
            <person name="Jiang Y."/>
            <person name="Adhikari A."/>
            <person name="Zheng C.-J."/>
            <person name="Schuster L."/>
            <person name="Cowan T.M."/>
            <person name="Smanski M.J."/>
            <person name="Chevrette M.G."/>
            <person name="De Carvalho L.P.S."/>
            <person name="Shen B."/>
        </authorList>
    </citation>
    <scope>NUCLEOTIDE SEQUENCE [LARGE SCALE GENOMIC DNA]</scope>
    <source>
        <strain evidence="2 3">NPDC002593</strain>
    </source>
</reference>
<comment type="caution">
    <text evidence="2">The sequence shown here is derived from an EMBL/GenBank/DDBJ whole genome shotgun (WGS) entry which is preliminary data.</text>
</comment>
<organism evidence="2 3">
    <name type="scientific">Nocardia jiangxiensis</name>
    <dbReference type="NCBI Taxonomy" id="282685"/>
    <lineage>
        <taxon>Bacteria</taxon>
        <taxon>Bacillati</taxon>
        <taxon>Actinomycetota</taxon>
        <taxon>Actinomycetes</taxon>
        <taxon>Mycobacteriales</taxon>
        <taxon>Nocardiaceae</taxon>
        <taxon>Nocardia</taxon>
    </lineage>
</organism>
<dbReference type="PANTHER" id="PTHR22931:SF9">
    <property type="entry name" value="PYRUVATE, PHOSPHATE DIKINASE 1, CHLOROPLASTIC"/>
    <property type="match status" value="1"/>
</dbReference>
<gene>
    <name evidence="2" type="ORF">ACFYXQ_39275</name>
</gene>
<accession>A0ABW6SF90</accession>
<dbReference type="SUPFAM" id="SSF52009">
    <property type="entry name" value="Phosphohistidine domain"/>
    <property type="match status" value="1"/>
</dbReference>
<evidence type="ECO:0000313" key="2">
    <source>
        <dbReference type="EMBL" id="MFF3573816.1"/>
    </source>
</evidence>
<evidence type="ECO:0000259" key="1">
    <source>
        <dbReference type="Pfam" id="PF00391"/>
    </source>
</evidence>
<dbReference type="InterPro" id="IPR036637">
    <property type="entry name" value="Phosphohistidine_dom_sf"/>
</dbReference>
<proteinExistence type="predicted"/>